<accession>A0A2U3QBW3</accession>
<dbReference type="AlphaFoldDB" id="A0A2U3QBW3"/>
<dbReference type="KEGG" id="bvz:BRAD3257_8337"/>
<proteinExistence type="predicted"/>
<reference evidence="1 2" key="1">
    <citation type="submission" date="2018-03" db="EMBL/GenBank/DDBJ databases">
        <authorList>
            <person name="Gully D."/>
        </authorList>
    </citation>
    <scope>NUCLEOTIDE SEQUENCE [LARGE SCALE GENOMIC DNA]</scope>
    <source>
        <strain evidence="1">ORS3257</strain>
    </source>
</reference>
<sequence>MPELRKILRFEGKEGLIAAKSSQLQAEVAGLPIPPLMAKSPLFHGFC</sequence>
<organism evidence="1 2">
    <name type="scientific">Bradyrhizobium vignae</name>
    <dbReference type="NCBI Taxonomy" id="1549949"/>
    <lineage>
        <taxon>Bacteria</taxon>
        <taxon>Pseudomonadati</taxon>
        <taxon>Pseudomonadota</taxon>
        <taxon>Alphaproteobacteria</taxon>
        <taxon>Hyphomicrobiales</taxon>
        <taxon>Nitrobacteraceae</taxon>
        <taxon>Bradyrhizobium</taxon>
    </lineage>
</organism>
<protein>
    <submittedName>
        <fullName evidence="1">Uncharacterized protein</fullName>
    </submittedName>
</protein>
<name>A0A2U3QBW3_9BRAD</name>
<dbReference type="Proteomes" id="UP000246085">
    <property type="component" value="Chromosome BRAD3257"/>
</dbReference>
<evidence type="ECO:0000313" key="1">
    <source>
        <dbReference type="EMBL" id="SPP98924.1"/>
    </source>
</evidence>
<gene>
    <name evidence="1" type="ORF">BRAD3257_8337</name>
</gene>
<dbReference type="EMBL" id="LS398110">
    <property type="protein sequence ID" value="SPP98924.1"/>
    <property type="molecule type" value="Genomic_DNA"/>
</dbReference>
<evidence type="ECO:0000313" key="2">
    <source>
        <dbReference type="Proteomes" id="UP000246085"/>
    </source>
</evidence>